<evidence type="ECO:0000256" key="8">
    <source>
        <dbReference type="ARBA" id="ARBA00051722"/>
    </source>
</evidence>
<comment type="similarity">
    <text evidence="1">Belongs to the MPI phosphatase family.</text>
</comment>
<sequence length="261" mass="30106">MECSFNEYLEKMKKEINNEDSFSLRSMEEGLNASLTLQEDDKNLKDVGNIVSKKDKKLYEPNFESVGEDITSVLPTTDASNSTLKFISPETLIDVVQGKYRHLFKLHKVIDCRYPYEFTGGHVIGARNFSSESGLAAKLFESSENSYKGVLIFYCEFSSQRAPGMARAIRRFDRNLNADCYPRLCYPQIFVMEGGYKRFYEKFPDNCNPEGYVSMMAPEYRFSLKAYRRSTTYKENSSKKTRSTRRLNTAVLPQILNFPKV</sequence>
<dbReference type="PANTHER" id="PTHR10828">
    <property type="entry name" value="M-PHASE INDUCER PHOSPHATASE DUAL SPECIFICITY PHOSPHATASE CDC25"/>
    <property type="match status" value="1"/>
</dbReference>
<keyword evidence="11" id="KW-1185">Reference proteome</keyword>
<evidence type="ECO:0000256" key="6">
    <source>
        <dbReference type="ARBA" id="ARBA00022912"/>
    </source>
</evidence>
<proteinExistence type="inferred from homology"/>
<evidence type="ECO:0000256" key="1">
    <source>
        <dbReference type="ARBA" id="ARBA00011065"/>
    </source>
</evidence>
<accession>A0A7I8WD81</accession>
<keyword evidence="4" id="KW-0498">Mitosis</keyword>
<gene>
    <name evidence="10" type="ORF">DGYR_LOCUS13423</name>
</gene>
<dbReference type="SUPFAM" id="SSF52821">
    <property type="entry name" value="Rhodanese/Cell cycle control phosphatase"/>
    <property type="match status" value="1"/>
</dbReference>
<dbReference type="Pfam" id="PF00581">
    <property type="entry name" value="Rhodanese"/>
    <property type="match status" value="1"/>
</dbReference>
<dbReference type="EC" id="3.1.3.48" evidence="2"/>
<dbReference type="GO" id="GO:0010971">
    <property type="term" value="P:positive regulation of G2/M transition of mitotic cell cycle"/>
    <property type="evidence" value="ECO:0007669"/>
    <property type="project" value="TreeGrafter"/>
</dbReference>
<evidence type="ECO:0000313" key="10">
    <source>
        <dbReference type="EMBL" id="CAD5126153.1"/>
    </source>
</evidence>
<dbReference type="GO" id="GO:0005737">
    <property type="term" value="C:cytoplasm"/>
    <property type="evidence" value="ECO:0007669"/>
    <property type="project" value="TreeGrafter"/>
</dbReference>
<dbReference type="GO" id="GO:0000086">
    <property type="term" value="P:G2/M transition of mitotic cell cycle"/>
    <property type="evidence" value="ECO:0007669"/>
    <property type="project" value="TreeGrafter"/>
</dbReference>
<evidence type="ECO:0000256" key="4">
    <source>
        <dbReference type="ARBA" id="ARBA00022776"/>
    </source>
</evidence>
<protein>
    <recommendedName>
        <fullName evidence="2">protein-tyrosine-phosphatase</fullName>
        <ecNumber evidence="2">3.1.3.48</ecNumber>
    </recommendedName>
</protein>
<dbReference type="GO" id="GO:0051301">
    <property type="term" value="P:cell division"/>
    <property type="evidence" value="ECO:0007669"/>
    <property type="project" value="UniProtKB-KW"/>
</dbReference>
<keyword evidence="6" id="KW-0904">Protein phosphatase</keyword>
<keyword evidence="3" id="KW-0132">Cell division</keyword>
<dbReference type="GO" id="GO:0110032">
    <property type="term" value="P:positive regulation of G2/MI transition of meiotic cell cycle"/>
    <property type="evidence" value="ECO:0007669"/>
    <property type="project" value="TreeGrafter"/>
</dbReference>
<evidence type="ECO:0000256" key="3">
    <source>
        <dbReference type="ARBA" id="ARBA00022618"/>
    </source>
</evidence>
<keyword evidence="7" id="KW-0131">Cell cycle</keyword>
<feature type="domain" description="Rhodanese" evidence="9">
    <location>
        <begin position="103"/>
        <end position="208"/>
    </location>
</feature>
<dbReference type="Gene3D" id="3.40.250.10">
    <property type="entry name" value="Rhodanese-like domain"/>
    <property type="match status" value="1"/>
</dbReference>
<dbReference type="GO" id="GO:0004725">
    <property type="term" value="F:protein tyrosine phosphatase activity"/>
    <property type="evidence" value="ECO:0007669"/>
    <property type="project" value="UniProtKB-EC"/>
</dbReference>
<dbReference type="FunFam" id="3.40.250.10:FF:000021">
    <property type="entry name" value="M-phase inducer phosphatase cdc-25.2"/>
    <property type="match status" value="1"/>
</dbReference>
<evidence type="ECO:0000256" key="5">
    <source>
        <dbReference type="ARBA" id="ARBA00022801"/>
    </source>
</evidence>
<evidence type="ECO:0000256" key="2">
    <source>
        <dbReference type="ARBA" id="ARBA00013064"/>
    </source>
</evidence>
<keyword evidence="5" id="KW-0378">Hydrolase</keyword>
<evidence type="ECO:0000259" key="9">
    <source>
        <dbReference type="PROSITE" id="PS50206"/>
    </source>
</evidence>
<dbReference type="InterPro" id="IPR036873">
    <property type="entry name" value="Rhodanese-like_dom_sf"/>
</dbReference>
<dbReference type="SMART" id="SM00450">
    <property type="entry name" value="RHOD"/>
    <property type="match status" value="1"/>
</dbReference>
<dbReference type="InterPro" id="IPR001763">
    <property type="entry name" value="Rhodanese-like_dom"/>
</dbReference>
<dbReference type="PROSITE" id="PS50206">
    <property type="entry name" value="RHODANESE_3"/>
    <property type="match status" value="1"/>
</dbReference>
<organism evidence="10 11">
    <name type="scientific">Dimorphilus gyrociliatus</name>
    <dbReference type="NCBI Taxonomy" id="2664684"/>
    <lineage>
        <taxon>Eukaryota</taxon>
        <taxon>Metazoa</taxon>
        <taxon>Spiralia</taxon>
        <taxon>Lophotrochozoa</taxon>
        <taxon>Annelida</taxon>
        <taxon>Polychaeta</taxon>
        <taxon>Polychaeta incertae sedis</taxon>
        <taxon>Dinophilidae</taxon>
        <taxon>Dimorphilus</taxon>
    </lineage>
</organism>
<dbReference type="EMBL" id="CAJFCJ010000033">
    <property type="protein sequence ID" value="CAD5126153.1"/>
    <property type="molecule type" value="Genomic_DNA"/>
</dbReference>
<dbReference type="InterPro" id="IPR000751">
    <property type="entry name" value="MPI_Phosphatase"/>
</dbReference>
<comment type="catalytic activity">
    <reaction evidence="8">
        <text>O-phospho-L-tyrosyl-[protein] + H2O = L-tyrosyl-[protein] + phosphate</text>
        <dbReference type="Rhea" id="RHEA:10684"/>
        <dbReference type="Rhea" id="RHEA-COMP:10136"/>
        <dbReference type="Rhea" id="RHEA-COMP:20101"/>
        <dbReference type="ChEBI" id="CHEBI:15377"/>
        <dbReference type="ChEBI" id="CHEBI:43474"/>
        <dbReference type="ChEBI" id="CHEBI:46858"/>
        <dbReference type="ChEBI" id="CHEBI:61978"/>
        <dbReference type="EC" id="3.1.3.48"/>
    </reaction>
</comment>
<comment type="caution">
    <text evidence="10">The sequence shown here is derived from an EMBL/GenBank/DDBJ whole genome shotgun (WGS) entry which is preliminary data.</text>
</comment>
<dbReference type="AlphaFoldDB" id="A0A7I8WD81"/>
<evidence type="ECO:0000256" key="7">
    <source>
        <dbReference type="ARBA" id="ARBA00023306"/>
    </source>
</evidence>
<dbReference type="PRINTS" id="PR00716">
    <property type="entry name" value="MPIPHPHTASE"/>
</dbReference>
<dbReference type="PANTHER" id="PTHR10828:SF17">
    <property type="entry name" value="PROTEIN-TYROSINE-PHOSPHATASE"/>
    <property type="match status" value="1"/>
</dbReference>
<evidence type="ECO:0000313" key="11">
    <source>
        <dbReference type="Proteomes" id="UP000549394"/>
    </source>
</evidence>
<dbReference type="Proteomes" id="UP000549394">
    <property type="component" value="Unassembled WGS sequence"/>
</dbReference>
<dbReference type="OrthoDB" id="9999371at2759"/>
<reference evidence="10 11" key="1">
    <citation type="submission" date="2020-08" db="EMBL/GenBank/DDBJ databases">
        <authorList>
            <person name="Hejnol A."/>
        </authorList>
    </citation>
    <scope>NUCLEOTIDE SEQUENCE [LARGE SCALE GENOMIC DNA]</scope>
</reference>
<dbReference type="GO" id="GO:0005634">
    <property type="term" value="C:nucleus"/>
    <property type="evidence" value="ECO:0007669"/>
    <property type="project" value="TreeGrafter"/>
</dbReference>
<name>A0A7I8WD81_9ANNE</name>